<feature type="transmembrane region" description="Helical" evidence="1">
    <location>
        <begin position="334"/>
        <end position="358"/>
    </location>
</feature>
<evidence type="ECO:0000313" key="2">
    <source>
        <dbReference type="EMBL" id="BAN65777.1"/>
    </source>
</evidence>
<feature type="transmembrane region" description="Helical" evidence="1">
    <location>
        <begin position="36"/>
        <end position="56"/>
    </location>
</feature>
<accession>S6BNR4</accession>
<feature type="transmembrane region" description="Helical" evidence="1">
    <location>
        <begin position="7"/>
        <end position="30"/>
    </location>
</feature>
<feature type="transmembrane region" description="Helical" evidence="1">
    <location>
        <begin position="186"/>
        <end position="211"/>
    </location>
</feature>
<organism evidence="2">
    <name type="scientific">Babesia bovis</name>
    <dbReference type="NCBI Taxonomy" id="5865"/>
    <lineage>
        <taxon>Eukaryota</taxon>
        <taxon>Sar</taxon>
        <taxon>Alveolata</taxon>
        <taxon>Apicomplexa</taxon>
        <taxon>Aconoidasida</taxon>
        <taxon>Piroplasmida</taxon>
        <taxon>Babesiidae</taxon>
        <taxon>Babesia</taxon>
    </lineage>
</organism>
<dbReference type="VEuPathDB" id="PiroplasmaDB:BBOV_III001290"/>
<keyword evidence="1" id="KW-1133">Transmembrane helix</keyword>
<feature type="transmembrane region" description="Helical" evidence="1">
    <location>
        <begin position="262"/>
        <end position="280"/>
    </location>
</feature>
<sequence>MDNTTYATIVLVLLWLYLCCQALGLLVPLIDAGNATAVPTTITLSTVVLGICLWQCKKAGYLVSPMTRYHWMLLILLVVLQLMTVVLERQGWGLFNSLFITTTYPIYGIVVVLLGILGGTLYCGWKCNLFCRPCCKSQYICYGSVVVVVLVVITVLAVTASLIRFVEEDGGHGSEQRIDDNNASTVMHTISYLGNMIVPITQCYTMAVLWNTTLKLPYSVPKVVSLLASALAVACILALAVPDRSSEDDDDDDGSVLPNIKGYTLLAVHLLSLFITCYYLEFQKIFNWPKDHMCFGVLLTVLILVAVVEVAIVMQSANSTKPICGFNVREYTLLGYSTVLMVPTLWYAYRCGLLTWCLPKKRSLKATDTAENTTIDTDIAKES</sequence>
<feature type="transmembrane region" description="Helical" evidence="1">
    <location>
        <begin position="292"/>
        <end position="314"/>
    </location>
</feature>
<proteinExistence type="evidence at transcript level"/>
<reference evidence="2" key="1">
    <citation type="journal article" date="2014" name="BMC Genomics">
        <title>The Babesia bovis gene and promoter model: an update from full-length EST analysis.</title>
        <authorList>
            <person name="Yamagishi J."/>
            <person name="Wakaguri H."/>
            <person name="Yokoyama N."/>
            <person name="Yamashita R."/>
            <person name="Suzuki Y."/>
            <person name="Xuan X."/>
            <person name="Igarashi I."/>
        </authorList>
    </citation>
    <scope>NUCLEOTIDE SEQUENCE</scope>
    <source>
        <strain evidence="2">Texas</strain>
    </source>
</reference>
<feature type="transmembrane region" description="Helical" evidence="1">
    <location>
        <begin position="223"/>
        <end position="242"/>
    </location>
</feature>
<dbReference type="AlphaFoldDB" id="S6BNR4"/>
<feature type="transmembrane region" description="Helical" evidence="1">
    <location>
        <begin position="68"/>
        <end position="86"/>
    </location>
</feature>
<dbReference type="EMBL" id="AK441983">
    <property type="protein sequence ID" value="BAN65777.1"/>
    <property type="molecule type" value="mRNA"/>
</dbReference>
<evidence type="ECO:0000256" key="1">
    <source>
        <dbReference type="SAM" id="Phobius"/>
    </source>
</evidence>
<feature type="transmembrane region" description="Helical" evidence="1">
    <location>
        <begin position="139"/>
        <end position="166"/>
    </location>
</feature>
<keyword evidence="1" id="KW-0472">Membrane</keyword>
<keyword evidence="1" id="KW-0812">Transmembrane</keyword>
<protein>
    <submittedName>
        <fullName evidence="2">Membrane protein</fullName>
    </submittedName>
</protein>
<name>S6BNR4_BABBO</name>
<feature type="transmembrane region" description="Helical" evidence="1">
    <location>
        <begin position="106"/>
        <end position="127"/>
    </location>
</feature>